<dbReference type="GO" id="GO:0004300">
    <property type="term" value="F:enoyl-CoA hydratase activity"/>
    <property type="evidence" value="ECO:0007669"/>
    <property type="project" value="UniProtKB-EC"/>
</dbReference>
<dbReference type="EMBL" id="JXUW01000011">
    <property type="protein sequence ID" value="KJE76828.1"/>
    <property type="molecule type" value="Genomic_DNA"/>
</dbReference>
<dbReference type="InterPro" id="IPR029045">
    <property type="entry name" value="ClpP/crotonase-like_dom_sf"/>
</dbReference>
<dbReference type="SUPFAM" id="SSF52096">
    <property type="entry name" value="ClpP/crotonase"/>
    <property type="match status" value="1"/>
</dbReference>
<comment type="caution">
    <text evidence="3">The sequence shown here is derived from an EMBL/GenBank/DDBJ whole genome shotgun (WGS) entry which is preliminary data.</text>
</comment>
<keyword evidence="4" id="KW-1185">Reference proteome</keyword>
<sequence length="270" mass="28931">MSGDSNNEATATPVSSSQAAQVQPLVLVTESEGVLSLGLNRPDKRNALSLALVDQLRQAIETRRNRPAVLLLTSTTPGIFIAGADIGELHDRGEEEAFQAINVELFNAIARWRWPTIAVIDGPAFGGGLECALACDLRVASPKARFAQPELGLGILAGAGGNWRLPELVGQGIARRMLYLGEVLDASTGYSVGLIDGLFEDPLTAAIAWTNVIRSKPWRALEITKLALATGEHASTRVVDILGQAILFESEEKRARMQRFGRPLAPDPGF</sequence>
<accession>A0A0D8FU76</accession>
<dbReference type="GO" id="GO:0006635">
    <property type="term" value="P:fatty acid beta-oxidation"/>
    <property type="evidence" value="ECO:0007669"/>
    <property type="project" value="TreeGrafter"/>
</dbReference>
<organism evidence="3 4">
    <name type="scientific">Ferrimicrobium acidiphilum DSM 19497</name>
    <dbReference type="NCBI Taxonomy" id="1121877"/>
    <lineage>
        <taxon>Bacteria</taxon>
        <taxon>Bacillati</taxon>
        <taxon>Actinomycetota</taxon>
        <taxon>Acidimicrobiia</taxon>
        <taxon>Acidimicrobiales</taxon>
        <taxon>Acidimicrobiaceae</taxon>
        <taxon>Ferrimicrobium</taxon>
    </lineage>
</organism>
<dbReference type="InterPro" id="IPR018376">
    <property type="entry name" value="Enoyl-CoA_hyd/isom_CS"/>
</dbReference>
<dbReference type="STRING" id="1121877.FEAC_14760"/>
<dbReference type="EC" id="4.2.1.17" evidence="3"/>
<reference evidence="3 4" key="1">
    <citation type="submission" date="2015-01" db="EMBL/GenBank/DDBJ databases">
        <title>Draft genome of the acidophilic iron oxidizer Ferrimicrobium acidiphilum strain T23.</title>
        <authorList>
            <person name="Poehlein A."/>
            <person name="Eisen S."/>
            <person name="Schloemann M."/>
            <person name="Johnson B.D."/>
            <person name="Daniel R."/>
            <person name="Muehling M."/>
        </authorList>
    </citation>
    <scope>NUCLEOTIDE SEQUENCE [LARGE SCALE GENOMIC DNA]</scope>
    <source>
        <strain evidence="3 4">T23</strain>
    </source>
</reference>
<dbReference type="PANTHER" id="PTHR11941:SF171">
    <property type="entry name" value="SD19268P"/>
    <property type="match status" value="1"/>
</dbReference>
<evidence type="ECO:0000313" key="3">
    <source>
        <dbReference type="EMBL" id="KJE76828.1"/>
    </source>
</evidence>
<dbReference type="RefSeq" id="WP_052565943.1">
    <property type="nucleotide sequence ID" value="NZ_JQKF01000044.1"/>
</dbReference>
<dbReference type="PROSITE" id="PS00166">
    <property type="entry name" value="ENOYL_COA_HYDRATASE"/>
    <property type="match status" value="1"/>
</dbReference>
<evidence type="ECO:0000313" key="4">
    <source>
        <dbReference type="Proteomes" id="UP000032336"/>
    </source>
</evidence>
<dbReference type="InterPro" id="IPR001753">
    <property type="entry name" value="Enoyl-CoA_hydra/iso"/>
</dbReference>
<dbReference type="AlphaFoldDB" id="A0A0D8FU76"/>
<dbReference type="Pfam" id="PF00378">
    <property type="entry name" value="ECH_1"/>
    <property type="match status" value="1"/>
</dbReference>
<evidence type="ECO:0000256" key="1">
    <source>
        <dbReference type="ARBA" id="ARBA00005254"/>
    </source>
</evidence>
<name>A0A0D8FU76_9ACTN</name>
<dbReference type="PANTHER" id="PTHR11941">
    <property type="entry name" value="ENOYL-COA HYDRATASE-RELATED"/>
    <property type="match status" value="1"/>
</dbReference>
<dbReference type="Gene3D" id="3.90.226.10">
    <property type="entry name" value="2-enoyl-CoA Hydratase, Chain A, domain 1"/>
    <property type="match status" value="1"/>
</dbReference>
<proteinExistence type="inferred from homology"/>
<dbReference type="eggNOG" id="COG1024">
    <property type="taxonomic scope" value="Bacteria"/>
</dbReference>
<protein>
    <submittedName>
        <fullName evidence="3">2,3-dehydroadipyl-CoA hydratase</fullName>
        <ecNumber evidence="3">4.2.1.17</ecNumber>
    </submittedName>
</protein>
<dbReference type="CDD" id="cd06558">
    <property type="entry name" value="crotonase-like"/>
    <property type="match status" value="1"/>
</dbReference>
<comment type="similarity">
    <text evidence="1 2">Belongs to the enoyl-CoA hydratase/isomerase family.</text>
</comment>
<gene>
    <name evidence="3" type="primary">paaF2</name>
    <name evidence="3" type="ORF">FEAC_14760</name>
</gene>
<keyword evidence="3" id="KW-0456">Lyase</keyword>
<dbReference type="GeneID" id="78372663"/>
<dbReference type="Proteomes" id="UP000032336">
    <property type="component" value="Unassembled WGS sequence"/>
</dbReference>
<evidence type="ECO:0000256" key="2">
    <source>
        <dbReference type="RuleBase" id="RU003707"/>
    </source>
</evidence>